<proteinExistence type="inferred from homology"/>
<comment type="similarity">
    <text evidence="1">Belongs to the BlaI transcriptional regulatory family.</text>
</comment>
<dbReference type="EMBL" id="JBHSIT010000010">
    <property type="protein sequence ID" value="MFC4911896.1"/>
    <property type="molecule type" value="Genomic_DNA"/>
</dbReference>
<keyword evidence="6" id="KW-1185">Reference proteome</keyword>
<keyword evidence="3" id="KW-0238">DNA-binding</keyword>
<organism evidence="5 6">
    <name type="scientific">Actinomadura gamaensis</name>
    <dbReference type="NCBI Taxonomy" id="1763541"/>
    <lineage>
        <taxon>Bacteria</taxon>
        <taxon>Bacillati</taxon>
        <taxon>Actinomycetota</taxon>
        <taxon>Actinomycetes</taxon>
        <taxon>Streptosporangiales</taxon>
        <taxon>Thermomonosporaceae</taxon>
        <taxon>Actinomadura</taxon>
    </lineage>
</organism>
<evidence type="ECO:0000256" key="1">
    <source>
        <dbReference type="ARBA" id="ARBA00011046"/>
    </source>
</evidence>
<gene>
    <name evidence="5" type="ORF">ACFPCY_31635</name>
</gene>
<dbReference type="SUPFAM" id="SSF46785">
    <property type="entry name" value="Winged helix' DNA-binding domain"/>
    <property type="match status" value="1"/>
</dbReference>
<dbReference type="InterPro" id="IPR005650">
    <property type="entry name" value="BlaI_family"/>
</dbReference>
<protein>
    <submittedName>
        <fullName evidence="5">BlaI/MecI/CopY family transcriptional regulator</fullName>
    </submittedName>
</protein>
<reference evidence="6" key="1">
    <citation type="journal article" date="2019" name="Int. J. Syst. Evol. Microbiol.">
        <title>The Global Catalogue of Microorganisms (GCM) 10K type strain sequencing project: providing services to taxonomists for standard genome sequencing and annotation.</title>
        <authorList>
            <consortium name="The Broad Institute Genomics Platform"/>
            <consortium name="The Broad Institute Genome Sequencing Center for Infectious Disease"/>
            <person name="Wu L."/>
            <person name="Ma J."/>
        </authorList>
    </citation>
    <scope>NUCLEOTIDE SEQUENCE [LARGE SCALE GENOMIC DNA]</scope>
    <source>
        <strain evidence="6">KLKA75</strain>
    </source>
</reference>
<dbReference type="InterPro" id="IPR036390">
    <property type="entry name" value="WH_DNA-bd_sf"/>
</dbReference>
<name>A0ABV9U659_9ACTN</name>
<evidence type="ECO:0000256" key="2">
    <source>
        <dbReference type="ARBA" id="ARBA00023015"/>
    </source>
</evidence>
<accession>A0ABV9U659</accession>
<dbReference type="InterPro" id="IPR036388">
    <property type="entry name" value="WH-like_DNA-bd_sf"/>
</dbReference>
<sequence length="122" mass="13631">MAGADGRRASGALETEIMSVLQRAGRPLSTAEVQRLLADELAYSTVVTILGRMHDKGLLVREKAGRAFRYTPVSDEPGLVARRMHQALQERADRDMVLARFVDTLSDHDERLLRDLLEGRSE</sequence>
<dbReference type="Gene3D" id="1.10.10.10">
    <property type="entry name" value="Winged helix-like DNA-binding domain superfamily/Winged helix DNA-binding domain"/>
    <property type="match status" value="1"/>
</dbReference>
<dbReference type="Proteomes" id="UP001595872">
    <property type="component" value="Unassembled WGS sequence"/>
</dbReference>
<dbReference type="Pfam" id="PF03965">
    <property type="entry name" value="Penicillinase_R"/>
    <property type="match status" value="1"/>
</dbReference>
<comment type="caution">
    <text evidence="5">The sequence shown here is derived from an EMBL/GenBank/DDBJ whole genome shotgun (WGS) entry which is preliminary data.</text>
</comment>
<dbReference type="RefSeq" id="WP_378261259.1">
    <property type="nucleotide sequence ID" value="NZ_JBHSIT010000010.1"/>
</dbReference>
<keyword evidence="2" id="KW-0805">Transcription regulation</keyword>
<evidence type="ECO:0000256" key="4">
    <source>
        <dbReference type="ARBA" id="ARBA00023163"/>
    </source>
</evidence>
<keyword evidence="4" id="KW-0804">Transcription</keyword>
<evidence type="ECO:0000313" key="6">
    <source>
        <dbReference type="Proteomes" id="UP001595872"/>
    </source>
</evidence>
<evidence type="ECO:0000256" key="3">
    <source>
        <dbReference type="ARBA" id="ARBA00023125"/>
    </source>
</evidence>
<evidence type="ECO:0000313" key="5">
    <source>
        <dbReference type="EMBL" id="MFC4911896.1"/>
    </source>
</evidence>